<evidence type="ECO:0000313" key="1">
    <source>
        <dbReference type="EMBL" id="EKR53198.1"/>
    </source>
</evidence>
<evidence type="ECO:0000313" key="2">
    <source>
        <dbReference type="Proteomes" id="UP000001340"/>
    </source>
</evidence>
<protein>
    <submittedName>
        <fullName evidence="1">SLEI domain protein, PF07620 family</fullName>
    </submittedName>
</protein>
<gene>
    <name evidence="1" type="ORF">LEP1GSC105_1575</name>
</gene>
<sequence>MLPNKKFILPRTLSLEFVFKPQRILRDNFLEIFNNMQ</sequence>
<organism evidence="1 2">
    <name type="scientific">Leptospira interrogans str. UI 12758</name>
    <dbReference type="NCBI Taxonomy" id="1049938"/>
    <lineage>
        <taxon>Bacteria</taxon>
        <taxon>Pseudomonadati</taxon>
        <taxon>Spirochaetota</taxon>
        <taxon>Spirochaetia</taxon>
        <taxon>Leptospirales</taxon>
        <taxon>Leptospiraceae</taxon>
        <taxon>Leptospira</taxon>
    </lineage>
</organism>
<reference evidence="1 2" key="1">
    <citation type="submission" date="2012-10" db="EMBL/GenBank/DDBJ databases">
        <authorList>
            <person name="Harkins D.M."/>
            <person name="Durkin A.S."/>
            <person name="Brinkac L.M."/>
            <person name="Haft D.H."/>
            <person name="Selengut J.D."/>
            <person name="Sanka R."/>
            <person name="DePew J."/>
            <person name="Purushe J."/>
            <person name="Chanthongthip A."/>
            <person name="Lattana O."/>
            <person name="Phetsouvanh R."/>
            <person name="Newton P.N."/>
            <person name="Vinetz J.M."/>
            <person name="Sutton G.G."/>
            <person name="Nierman W.C."/>
            <person name="Fouts D.E."/>
        </authorList>
    </citation>
    <scope>NUCLEOTIDE SEQUENCE [LARGE SCALE GENOMIC DNA]</scope>
    <source>
        <strain evidence="1 2">UI 12758</strain>
    </source>
</reference>
<dbReference type="AlphaFoldDB" id="A0A0E2D0T6"/>
<name>A0A0E2D0T6_LEPIR</name>
<accession>A0A0E2D0T6</accession>
<dbReference type="Proteomes" id="UP000001340">
    <property type="component" value="Unassembled WGS sequence"/>
</dbReference>
<proteinExistence type="predicted"/>
<comment type="caution">
    <text evidence="1">The sequence shown here is derived from an EMBL/GenBank/DDBJ whole genome shotgun (WGS) entry which is preliminary data.</text>
</comment>
<dbReference type="EMBL" id="AHNR02000068">
    <property type="protein sequence ID" value="EKR53198.1"/>
    <property type="molecule type" value="Genomic_DNA"/>
</dbReference>